<keyword evidence="3" id="KW-1185">Reference proteome</keyword>
<dbReference type="WBParaSite" id="MBELARI_LOCUS16661">
    <property type="protein sequence ID" value="MBELARI_LOCUS16661"/>
    <property type="gene ID" value="MBELARI_LOCUS16661"/>
</dbReference>
<feature type="signal peptide" evidence="1">
    <location>
        <begin position="1"/>
        <end position="16"/>
    </location>
</feature>
<organism evidence="3 4">
    <name type="scientific">Mesorhabditis belari</name>
    <dbReference type="NCBI Taxonomy" id="2138241"/>
    <lineage>
        <taxon>Eukaryota</taxon>
        <taxon>Metazoa</taxon>
        <taxon>Ecdysozoa</taxon>
        <taxon>Nematoda</taxon>
        <taxon>Chromadorea</taxon>
        <taxon>Rhabditida</taxon>
        <taxon>Rhabditina</taxon>
        <taxon>Rhabditomorpha</taxon>
        <taxon>Rhabditoidea</taxon>
        <taxon>Rhabditidae</taxon>
        <taxon>Mesorhabditinae</taxon>
        <taxon>Mesorhabditis</taxon>
    </lineage>
</organism>
<evidence type="ECO:0000256" key="1">
    <source>
        <dbReference type="SAM" id="SignalP"/>
    </source>
</evidence>
<dbReference type="InterPro" id="IPR001304">
    <property type="entry name" value="C-type_lectin-like"/>
</dbReference>
<sequence length="209" mass="22937">MLPYSIFLLLGIGAKAMFFRGTMCKSSIASCDEVPGFKNLGGSCYAAIEVKDTYENAREACKRLHPKADLASIRCEKENALVASFGKLHLEKHCNGYGYKTQHFTFLDDAWIGFNRTDPESNGEWLNGVSSSYRKWNYGEPNNGLGARPEAATAMQIKGSWSLGYWNDMHIDDKMCGAICEVIVKTSGGSCGSYNACAEPLTVPAVLLY</sequence>
<dbReference type="InterPro" id="IPR016186">
    <property type="entry name" value="C-type_lectin-like/link_sf"/>
</dbReference>
<keyword evidence="1" id="KW-0732">Signal</keyword>
<evidence type="ECO:0000313" key="4">
    <source>
        <dbReference type="WBParaSite" id="MBELARI_LOCUS16661"/>
    </source>
</evidence>
<dbReference type="SMART" id="SM00034">
    <property type="entry name" value="CLECT"/>
    <property type="match status" value="1"/>
</dbReference>
<name>A0AAF3J522_9BILA</name>
<dbReference type="InterPro" id="IPR016187">
    <property type="entry name" value="CTDL_fold"/>
</dbReference>
<dbReference type="PROSITE" id="PS50041">
    <property type="entry name" value="C_TYPE_LECTIN_2"/>
    <property type="match status" value="1"/>
</dbReference>
<evidence type="ECO:0000259" key="2">
    <source>
        <dbReference type="PROSITE" id="PS50041"/>
    </source>
</evidence>
<dbReference type="CDD" id="cd00037">
    <property type="entry name" value="CLECT"/>
    <property type="match status" value="1"/>
</dbReference>
<dbReference type="Proteomes" id="UP000887575">
    <property type="component" value="Unassembled WGS sequence"/>
</dbReference>
<dbReference type="InterPro" id="IPR050111">
    <property type="entry name" value="C-type_lectin/snaclec_domain"/>
</dbReference>
<reference evidence="4" key="1">
    <citation type="submission" date="2024-02" db="UniProtKB">
        <authorList>
            <consortium name="WormBaseParasite"/>
        </authorList>
    </citation>
    <scope>IDENTIFICATION</scope>
</reference>
<proteinExistence type="predicted"/>
<feature type="chain" id="PRO_5041943260" evidence="1">
    <location>
        <begin position="17"/>
        <end position="209"/>
    </location>
</feature>
<dbReference type="PANTHER" id="PTHR22803">
    <property type="entry name" value="MANNOSE, PHOSPHOLIPASE, LECTIN RECEPTOR RELATED"/>
    <property type="match status" value="1"/>
</dbReference>
<feature type="domain" description="C-type lectin" evidence="2">
    <location>
        <begin position="40"/>
        <end position="168"/>
    </location>
</feature>
<dbReference type="SUPFAM" id="SSF56436">
    <property type="entry name" value="C-type lectin-like"/>
    <property type="match status" value="1"/>
</dbReference>
<dbReference type="Gene3D" id="3.10.100.10">
    <property type="entry name" value="Mannose-Binding Protein A, subunit A"/>
    <property type="match status" value="1"/>
</dbReference>
<dbReference type="Pfam" id="PF00059">
    <property type="entry name" value="Lectin_C"/>
    <property type="match status" value="1"/>
</dbReference>
<accession>A0AAF3J522</accession>
<protein>
    <submittedName>
        <fullName evidence="4">C-type lectin domain-containing protein</fullName>
    </submittedName>
</protein>
<evidence type="ECO:0000313" key="3">
    <source>
        <dbReference type="Proteomes" id="UP000887575"/>
    </source>
</evidence>
<dbReference type="AlphaFoldDB" id="A0AAF3J522"/>